<keyword evidence="1" id="KW-0472">Membrane</keyword>
<keyword evidence="1" id="KW-0812">Transmembrane</keyword>
<gene>
    <name evidence="2" type="ORF">KI387_021290</name>
</gene>
<reference evidence="2 3" key="1">
    <citation type="journal article" date="2021" name="Nat. Plants">
        <title>The Taxus genome provides insights into paclitaxel biosynthesis.</title>
        <authorList>
            <person name="Xiong X."/>
            <person name="Gou J."/>
            <person name="Liao Q."/>
            <person name="Li Y."/>
            <person name="Zhou Q."/>
            <person name="Bi G."/>
            <person name="Li C."/>
            <person name="Du R."/>
            <person name="Wang X."/>
            <person name="Sun T."/>
            <person name="Guo L."/>
            <person name="Liang H."/>
            <person name="Lu P."/>
            <person name="Wu Y."/>
            <person name="Zhang Z."/>
            <person name="Ro D.K."/>
            <person name="Shang Y."/>
            <person name="Huang S."/>
            <person name="Yan J."/>
        </authorList>
    </citation>
    <scope>NUCLEOTIDE SEQUENCE [LARGE SCALE GENOMIC DNA]</scope>
    <source>
        <strain evidence="2">Ta-2019</strain>
    </source>
</reference>
<accession>A0AA38LD24</accession>
<comment type="caution">
    <text evidence="2">The sequence shown here is derived from an EMBL/GenBank/DDBJ whole genome shotgun (WGS) entry which is preliminary data.</text>
</comment>
<sequence>VFSVCLLLLRRVRFLGGGYLLPFFPLVCVAFGVGLAVRSSEVKLCYCKGYMVLTLWEMPSTHKEGVKLEETALRK</sequence>
<evidence type="ECO:0000256" key="1">
    <source>
        <dbReference type="SAM" id="Phobius"/>
    </source>
</evidence>
<dbReference type="Proteomes" id="UP000824469">
    <property type="component" value="Unassembled WGS sequence"/>
</dbReference>
<proteinExistence type="predicted"/>
<keyword evidence="1" id="KW-1133">Transmembrane helix</keyword>
<organism evidence="2 3">
    <name type="scientific">Taxus chinensis</name>
    <name type="common">Chinese yew</name>
    <name type="synonym">Taxus wallichiana var. chinensis</name>
    <dbReference type="NCBI Taxonomy" id="29808"/>
    <lineage>
        <taxon>Eukaryota</taxon>
        <taxon>Viridiplantae</taxon>
        <taxon>Streptophyta</taxon>
        <taxon>Embryophyta</taxon>
        <taxon>Tracheophyta</taxon>
        <taxon>Spermatophyta</taxon>
        <taxon>Pinopsida</taxon>
        <taxon>Pinidae</taxon>
        <taxon>Conifers II</taxon>
        <taxon>Cupressales</taxon>
        <taxon>Taxaceae</taxon>
        <taxon>Taxus</taxon>
    </lineage>
</organism>
<name>A0AA38LD24_TAXCH</name>
<keyword evidence="3" id="KW-1185">Reference proteome</keyword>
<dbReference type="AlphaFoldDB" id="A0AA38LD24"/>
<evidence type="ECO:0000313" key="2">
    <source>
        <dbReference type="EMBL" id="KAH9319521.1"/>
    </source>
</evidence>
<dbReference type="EMBL" id="JAHRHJ020000004">
    <property type="protein sequence ID" value="KAH9319521.1"/>
    <property type="molecule type" value="Genomic_DNA"/>
</dbReference>
<feature type="non-terminal residue" evidence="2">
    <location>
        <position position="75"/>
    </location>
</feature>
<protein>
    <submittedName>
        <fullName evidence="2">Uncharacterized protein</fullName>
    </submittedName>
</protein>
<feature type="non-terminal residue" evidence="2">
    <location>
        <position position="1"/>
    </location>
</feature>
<feature type="transmembrane region" description="Helical" evidence="1">
    <location>
        <begin position="19"/>
        <end position="37"/>
    </location>
</feature>
<evidence type="ECO:0000313" key="3">
    <source>
        <dbReference type="Proteomes" id="UP000824469"/>
    </source>
</evidence>